<evidence type="ECO:0000256" key="1">
    <source>
        <dbReference type="PROSITE-ProRule" id="PRU00169"/>
    </source>
</evidence>
<feature type="region of interest" description="Disordered" evidence="2">
    <location>
        <begin position="483"/>
        <end position="503"/>
    </location>
</feature>
<feature type="domain" description="Response regulatory" evidence="4">
    <location>
        <begin position="352"/>
        <end position="477"/>
    </location>
</feature>
<feature type="transmembrane region" description="Helical" evidence="3">
    <location>
        <begin position="145"/>
        <end position="167"/>
    </location>
</feature>
<keyword evidence="3" id="KW-0812">Transmembrane</keyword>
<feature type="transmembrane region" description="Helical" evidence="3">
    <location>
        <begin position="110"/>
        <end position="133"/>
    </location>
</feature>
<proteinExistence type="predicted"/>
<dbReference type="Gene3D" id="3.40.50.2300">
    <property type="match status" value="1"/>
</dbReference>
<dbReference type="InterPro" id="IPR011006">
    <property type="entry name" value="CheY-like_superfamily"/>
</dbReference>
<keyword evidence="3" id="KW-0472">Membrane</keyword>
<feature type="region of interest" description="Disordered" evidence="2">
    <location>
        <begin position="1"/>
        <end position="25"/>
    </location>
</feature>
<sequence length="584" mass="60685">MADFDATAFDIVHPDPHNESETKLRDPNGQFAVKHRGVRHVAVLVGWAAVFFVVAWVLHRAPVDTFATATPAPILAALLLAPLTRKTPIQIVVFVGAVTAAFSLDTTPAHAASLAAAGIVQAVVLALVVRVASLGAPVARIDSRIALAVVVAAPAAAALGAGVRLLAVPATRPFAPGFWADHLVILVLLPIALAPQPSHLTLAHWTARRVCTLVVIALVDLAIATPFTAAAIGGRSREASPSADDDPSIPPLAAITTVLAALAAIEAGAPASSAVIIASTAARLIAAPAADPDLPIAASCAAMVLLLTAPRDSVPPLQLDRAPVSPPPQLETKPDVRFPTLDPYSRVAPVDVVLVADEDEDAVAALRRGLWSLGVAVDRAESHEAVVRMAKRGIYRSVLVDEDLPGIGLELTPPFGYCQETARDLRRQNYSGRIIVTTSRFDPTSDTVSNLAAAGVDTILTKPMSDSSLDALLASIPFAADTTAAHSEPPTPPPNPDPTEQSPSALATLVRHPSLTSSVALSSVAPSSLALWPVSPSSETSSLSMESLYAAQMELDNSVTLVRSSPTRAPIMVVDDSKICRTVL</sequence>
<dbReference type="EMBL" id="KZ999566">
    <property type="protein sequence ID" value="RKO84946.1"/>
    <property type="molecule type" value="Genomic_DNA"/>
</dbReference>
<dbReference type="InterPro" id="IPR001789">
    <property type="entry name" value="Sig_transdc_resp-reg_receiver"/>
</dbReference>
<feature type="transmembrane region" description="Helical" evidence="3">
    <location>
        <begin position="41"/>
        <end position="59"/>
    </location>
</feature>
<dbReference type="AlphaFoldDB" id="A0A4P9W454"/>
<dbReference type="Pfam" id="PF00072">
    <property type="entry name" value="Response_reg"/>
    <property type="match status" value="1"/>
</dbReference>
<dbReference type="GO" id="GO:0000160">
    <property type="term" value="P:phosphorelay signal transduction system"/>
    <property type="evidence" value="ECO:0007669"/>
    <property type="project" value="InterPro"/>
</dbReference>
<keyword evidence="3" id="KW-1133">Transmembrane helix</keyword>
<feature type="transmembrane region" description="Helical" evidence="3">
    <location>
        <begin position="210"/>
        <end position="232"/>
    </location>
</feature>
<name>A0A4P9W454_9FUNG</name>
<feature type="non-terminal residue" evidence="5">
    <location>
        <position position="584"/>
    </location>
</feature>
<gene>
    <name evidence="5" type="ORF">BDK51DRAFT_35121</name>
</gene>
<dbReference type="SUPFAM" id="SSF52172">
    <property type="entry name" value="CheY-like"/>
    <property type="match status" value="1"/>
</dbReference>
<protein>
    <recommendedName>
        <fullName evidence="4">Response regulatory domain-containing protein</fullName>
    </recommendedName>
</protein>
<organism evidence="5 6">
    <name type="scientific">Blyttiomyces helicus</name>
    <dbReference type="NCBI Taxonomy" id="388810"/>
    <lineage>
        <taxon>Eukaryota</taxon>
        <taxon>Fungi</taxon>
        <taxon>Fungi incertae sedis</taxon>
        <taxon>Chytridiomycota</taxon>
        <taxon>Chytridiomycota incertae sedis</taxon>
        <taxon>Chytridiomycetes</taxon>
        <taxon>Chytridiomycetes incertae sedis</taxon>
        <taxon>Blyttiomyces</taxon>
    </lineage>
</organism>
<feature type="transmembrane region" description="Helical" evidence="3">
    <location>
        <begin position="179"/>
        <end position="198"/>
    </location>
</feature>
<evidence type="ECO:0000313" key="6">
    <source>
        <dbReference type="Proteomes" id="UP000269721"/>
    </source>
</evidence>
<keyword evidence="1" id="KW-0597">Phosphoprotein</keyword>
<reference evidence="6" key="1">
    <citation type="journal article" date="2018" name="Nat. Microbiol.">
        <title>Leveraging single-cell genomics to expand the fungal tree of life.</title>
        <authorList>
            <person name="Ahrendt S.R."/>
            <person name="Quandt C.A."/>
            <person name="Ciobanu D."/>
            <person name="Clum A."/>
            <person name="Salamov A."/>
            <person name="Andreopoulos B."/>
            <person name="Cheng J.F."/>
            <person name="Woyke T."/>
            <person name="Pelin A."/>
            <person name="Henrissat B."/>
            <person name="Reynolds N.K."/>
            <person name="Benny G.L."/>
            <person name="Smith M.E."/>
            <person name="James T.Y."/>
            <person name="Grigoriev I.V."/>
        </authorList>
    </citation>
    <scope>NUCLEOTIDE SEQUENCE [LARGE SCALE GENOMIC DNA]</scope>
</reference>
<feature type="compositionally biased region" description="Basic and acidic residues" evidence="2">
    <location>
        <begin position="12"/>
        <end position="25"/>
    </location>
</feature>
<accession>A0A4P9W454</accession>
<evidence type="ECO:0000256" key="3">
    <source>
        <dbReference type="SAM" id="Phobius"/>
    </source>
</evidence>
<feature type="modified residue" description="4-aspartylphosphate" evidence="1">
    <location>
        <position position="401"/>
    </location>
</feature>
<dbReference type="CDD" id="cd00156">
    <property type="entry name" value="REC"/>
    <property type="match status" value="1"/>
</dbReference>
<evidence type="ECO:0000313" key="5">
    <source>
        <dbReference type="EMBL" id="RKO84946.1"/>
    </source>
</evidence>
<keyword evidence="6" id="KW-1185">Reference proteome</keyword>
<dbReference type="PROSITE" id="PS50110">
    <property type="entry name" value="RESPONSE_REGULATORY"/>
    <property type="match status" value="1"/>
</dbReference>
<evidence type="ECO:0000259" key="4">
    <source>
        <dbReference type="PROSITE" id="PS50110"/>
    </source>
</evidence>
<evidence type="ECO:0000256" key="2">
    <source>
        <dbReference type="SAM" id="MobiDB-lite"/>
    </source>
</evidence>
<dbReference type="Proteomes" id="UP000269721">
    <property type="component" value="Unassembled WGS sequence"/>
</dbReference>